<sequence length="213" mass="23704">MRKILPYLRLTTAFGLALSIVWQVTDRLLNNVFRAGEYFAYFTIHTSLIAAVVLALAAVRELQGKADTKALTLARLSASTYAIVVAVVYNALLRGSPVLPGDPDYGYNWPGIPNEILHVWAPILILLDFALTNTATKLKFKQIFWVLLFPLAWLVFTIIRGLFTDWWAYWFLNPNLEAGVTGVITFILAIVVFMLVSASISLALNKLSTKAKA</sequence>
<feature type="transmembrane region" description="Helical" evidence="1">
    <location>
        <begin position="71"/>
        <end position="92"/>
    </location>
</feature>
<evidence type="ECO:0000256" key="1">
    <source>
        <dbReference type="SAM" id="Phobius"/>
    </source>
</evidence>
<keyword evidence="1" id="KW-0472">Membrane</keyword>
<dbReference type="EMBL" id="CAEZSN010000110">
    <property type="protein sequence ID" value="CAB4547934.1"/>
    <property type="molecule type" value="Genomic_DNA"/>
</dbReference>
<evidence type="ECO:0000313" key="2">
    <source>
        <dbReference type="EMBL" id="CAB4547934.1"/>
    </source>
</evidence>
<keyword evidence="1" id="KW-0812">Transmembrane</keyword>
<feature type="transmembrane region" description="Helical" evidence="1">
    <location>
        <begin position="39"/>
        <end position="59"/>
    </location>
</feature>
<reference evidence="2" key="1">
    <citation type="submission" date="2020-05" db="EMBL/GenBank/DDBJ databases">
        <authorList>
            <person name="Chiriac C."/>
            <person name="Salcher M."/>
            <person name="Ghai R."/>
            <person name="Kavagutti S V."/>
        </authorList>
    </citation>
    <scope>NUCLEOTIDE SEQUENCE</scope>
</reference>
<protein>
    <submittedName>
        <fullName evidence="2">Unannotated protein</fullName>
    </submittedName>
</protein>
<gene>
    <name evidence="2" type="ORF">UFOPK1433_00922</name>
</gene>
<dbReference type="AlphaFoldDB" id="A0A6J6C9T7"/>
<dbReference type="NCBIfam" id="NF038065">
    <property type="entry name" value="Pr6Pr"/>
    <property type="match status" value="1"/>
</dbReference>
<accession>A0A6J6C9T7</accession>
<name>A0A6J6C9T7_9ZZZZ</name>
<dbReference type="InterPro" id="IPR049713">
    <property type="entry name" value="Pr6Pr-like"/>
</dbReference>
<organism evidence="2">
    <name type="scientific">freshwater metagenome</name>
    <dbReference type="NCBI Taxonomy" id="449393"/>
    <lineage>
        <taxon>unclassified sequences</taxon>
        <taxon>metagenomes</taxon>
        <taxon>ecological metagenomes</taxon>
    </lineage>
</organism>
<feature type="transmembrane region" description="Helical" evidence="1">
    <location>
        <begin position="143"/>
        <end position="163"/>
    </location>
</feature>
<keyword evidence="1" id="KW-1133">Transmembrane helix</keyword>
<proteinExistence type="predicted"/>
<feature type="transmembrane region" description="Helical" evidence="1">
    <location>
        <begin position="183"/>
        <end position="204"/>
    </location>
</feature>
<feature type="transmembrane region" description="Helical" evidence="1">
    <location>
        <begin position="112"/>
        <end position="131"/>
    </location>
</feature>